<dbReference type="Pfam" id="PF00465">
    <property type="entry name" value="Fe-ADH"/>
    <property type="match status" value="1"/>
</dbReference>
<protein>
    <submittedName>
        <fullName evidence="5">Alcohol dehydrogenase</fullName>
    </submittedName>
</protein>
<evidence type="ECO:0000256" key="1">
    <source>
        <dbReference type="ARBA" id="ARBA00007358"/>
    </source>
</evidence>
<keyword evidence="6" id="KW-1185">Reference proteome</keyword>
<dbReference type="InterPro" id="IPR056798">
    <property type="entry name" value="ADH_Fe_C"/>
</dbReference>
<proteinExistence type="inferred from homology"/>
<comment type="caution">
    <text evidence="5">The sequence shown here is derived from an EMBL/GenBank/DDBJ whole genome shotgun (WGS) entry which is preliminary data.</text>
</comment>
<evidence type="ECO:0000259" key="4">
    <source>
        <dbReference type="Pfam" id="PF25137"/>
    </source>
</evidence>
<dbReference type="InterPro" id="IPR001670">
    <property type="entry name" value="ADH_Fe/GldA"/>
</dbReference>
<evidence type="ECO:0000313" key="6">
    <source>
        <dbReference type="Proteomes" id="UP000239549"/>
    </source>
</evidence>
<dbReference type="GO" id="GO:0046872">
    <property type="term" value="F:metal ion binding"/>
    <property type="evidence" value="ECO:0007669"/>
    <property type="project" value="InterPro"/>
</dbReference>
<dbReference type="CDD" id="cd08551">
    <property type="entry name" value="Fe-ADH"/>
    <property type="match status" value="1"/>
</dbReference>
<dbReference type="SUPFAM" id="SSF56796">
    <property type="entry name" value="Dehydroquinate synthase-like"/>
    <property type="match status" value="1"/>
</dbReference>
<organism evidence="5 6">
    <name type="scientific">Desulfocucumis palustris</name>
    <dbReference type="NCBI Taxonomy" id="1898651"/>
    <lineage>
        <taxon>Bacteria</taxon>
        <taxon>Bacillati</taxon>
        <taxon>Bacillota</taxon>
        <taxon>Clostridia</taxon>
        <taxon>Eubacteriales</taxon>
        <taxon>Desulfocucumaceae</taxon>
        <taxon>Desulfocucumis</taxon>
    </lineage>
</organism>
<evidence type="ECO:0000259" key="3">
    <source>
        <dbReference type="Pfam" id="PF00465"/>
    </source>
</evidence>
<dbReference type="Gene3D" id="3.40.50.1970">
    <property type="match status" value="1"/>
</dbReference>
<dbReference type="InterPro" id="IPR039697">
    <property type="entry name" value="Alcohol_dehydrogenase_Fe"/>
</dbReference>
<dbReference type="OrthoDB" id="5445534at2"/>
<reference evidence="6" key="1">
    <citation type="submission" date="2018-02" db="EMBL/GenBank/DDBJ databases">
        <title>Genome sequence of Desulfocucumis palustris strain NAW-5.</title>
        <authorList>
            <person name="Watanabe M."/>
            <person name="Kojima H."/>
            <person name="Fukui M."/>
        </authorList>
    </citation>
    <scope>NUCLEOTIDE SEQUENCE [LARGE SCALE GENOMIC DNA]</scope>
    <source>
        <strain evidence="6">NAW-5</strain>
    </source>
</reference>
<feature type="domain" description="Fe-containing alcohol dehydrogenase-like C-terminal" evidence="4">
    <location>
        <begin position="190"/>
        <end position="384"/>
    </location>
</feature>
<comment type="similarity">
    <text evidence="1">Belongs to the iron-containing alcohol dehydrogenase family.</text>
</comment>
<dbReference type="GO" id="GO:0004022">
    <property type="term" value="F:alcohol dehydrogenase (NAD+) activity"/>
    <property type="evidence" value="ECO:0007669"/>
    <property type="project" value="UniProtKB-ARBA"/>
</dbReference>
<evidence type="ECO:0000256" key="2">
    <source>
        <dbReference type="ARBA" id="ARBA00023002"/>
    </source>
</evidence>
<keyword evidence="2" id="KW-0560">Oxidoreductase</keyword>
<dbReference type="Pfam" id="PF25137">
    <property type="entry name" value="ADH_Fe_C"/>
    <property type="match status" value="1"/>
</dbReference>
<dbReference type="RefSeq" id="WP_104370909.1">
    <property type="nucleotide sequence ID" value="NZ_BFAV01000028.1"/>
</dbReference>
<dbReference type="AlphaFoldDB" id="A0A2L2X838"/>
<evidence type="ECO:0000313" key="5">
    <source>
        <dbReference type="EMBL" id="GBF32367.1"/>
    </source>
</evidence>
<accession>A0A2L2X838</accession>
<name>A0A2L2X838_9FIRM</name>
<dbReference type="FunFam" id="1.20.1090.10:FF:000001">
    <property type="entry name" value="Aldehyde-alcohol dehydrogenase"/>
    <property type="match status" value="1"/>
</dbReference>
<dbReference type="PANTHER" id="PTHR11496:SF102">
    <property type="entry name" value="ALCOHOL DEHYDROGENASE 4"/>
    <property type="match status" value="1"/>
</dbReference>
<dbReference type="EMBL" id="BFAV01000028">
    <property type="protein sequence ID" value="GBF32367.1"/>
    <property type="molecule type" value="Genomic_DNA"/>
</dbReference>
<dbReference type="Gene3D" id="1.20.1090.10">
    <property type="entry name" value="Dehydroquinate synthase-like - alpha domain"/>
    <property type="match status" value="1"/>
</dbReference>
<dbReference type="FunFam" id="3.40.50.1970:FF:000003">
    <property type="entry name" value="Alcohol dehydrogenase, iron-containing"/>
    <property type="match status" value="1"/>
</dbReference>
<gene>
    <name evidence="5" type="ORF">DCCM_0561</name>
</gene>
<feature type="domain" description="Alcohol dehydrogenase iron-type/glycerol dehydrogenase GldA" evidence="3">
    <location>
        <begin position="10"/>
        <end position="179"/>
    </location>
</feature>
<dbReference type="Proteomes" id="UP000239549">
    <property type="component" value="Unassembled WGS sequence"/>
</dbReference>
<sequence length="388" mass="41076">MLDVFGFHLPTRIEIGDGLIKSAGRLAREVGAGKRALLVTDPGIIRAGLADIVRESLGKEGFECLLFDNVEPNPKDRDCEAGGKAAREFGAEIIVAVGGGSVLDSAKAIAALQTHGGRVRDYQGRGKIVREVTPLVAVPTTAGTGSEVTRSAVITDTERKFKMTVKDVKLAPRLAVVDPETTYALSPSITASTGMDALVHAIEAYTCRVANHLSDAMALAAMGKIAPSLRTVVSEGNNKTARRHMMVGSLMAGIAFSHSDVAAVHCMAEALGGMYDTPHGVANSMFLPIVTAFNAPADPAKHARAAAACGFKVEGLSNEEASSLLVQELENLAKDIGIPLFSGLDYVNPEDFGRLAQSSYLNGSTPSNCREITGEDYLRLFTESYEKR</sequence>
<dbReference type="PANTHER" id="PTHR11496">
    <property type="entry name" value="ALCOHOL DEHYDROGENASE"/>
    <property type="match status" value="1"/>
</dbReference>